<protein>
    <recommendedName>
        <fullName evidence="3">Peroxisomal membrane protein PEX17</fullName>
    </recommendedName>
</protein>
<dbReference type="KEGG" id="bcom:BAUCODRAFT_573282"/>
<dbReference type="Pfam" id="PF26001">
    <property type="entry name" value="Pex8"/>
    <property type="match status" value="1"/>
</dbReference>
<dbReference type="EMBL" id="KB445552">
    <property type="protein sequence ID" value="EMC99023.1"/>
    <property type="molecule type" value="Genomic_DNA"/>
</dbReference>
<dbReference type="PANTHER" id="PTHR39214">
    <property type="entry name" value="MICROBODY (PEROXISOME) BIOGENESIS PROTEIN PEROXIN 8 (EUROFUNG)"/>
    <property type="match status" value="1"/>
</dbReference>
<dbReference type="eggNOG" id="ENOG502S1QP">
    <property type="taxonomic scope" value="Eukaryota"/>
</dbReference>
<dbReference type="PANTHER" id="PTHR39214:SF1">
    <property type="entry name" value="MICROBODY (PEROXISOME) BIOGENESIS PROTEIN PEROXIN 8 (EUROFUNG)"/>
    <property type="match status" value="1"/>
</dbReference>
<dbReference type="Proteomes" id="UP000011761">
    <property type="component" value="Unassembled WGS sequence"/>
</dbReference>
<dbReference type="OrthoDB" id="2357318at2759"/>
<accession>M2N4X0</accession>
<dbReference type="STRING" id="717646.M2N4X0"/>
<dbReference type="RefSeq" id="XP_007674072.1">
    <property type="nucleotide sequence ID" value="XM_007675882.1"/>
</dbReference>
<gene>
    <name evidence="1" type="ORF">BAUCODRAFT_573282</name>
</gene>
<dbReference type="InterPro" id="IPR055334">
    <property type="entry name" value="PEX8-like"/>
</dbReference>
<dbReference type="HOGENOM" id="CLU_016177_0_0_1"/>
<dbReference type="OMA" id="LMVQWRQ"/>
<reference evidence="1 2" key="1">
    <citation type="journal article" date="2012" name="PLoS Pathog.">
        <title>Diverse lifestyles and strategies of plant pathogenesis encoded in the genomes of eighteen Dothideomycetes fungi.</title>
        <authorList>
            <person name="Ohm R.A."/>
            <person name="Feau N."/>
            <person name="Henrissat B."/>
            <person name="Schoch C.L."/>
            <person name="Horwitz B.A."/>
            <person name="Barry K.W."/>
            <person name="Condon B.J."/>
            <person name="Copeland A.C."/>
            <person name="Dhillon B."/>
            <person name="Glaser F."/>
            <person name="Hesse C.N."/>
            <person name="Kosti I."/>
            <person name="LaButti K."/>
            <person name="Lindquist E.A."/>
            <person name="Lucas S."/>
            <person name="Salamov A.A."/>
            <person name="Bradshaw R.E."/>
            <person name="Ciuffetti L."/>
            <person name="Hamelin R.C."/>
            <person name="Kema G.H.J."/>
            <person name="Lawrence C."/>
            <person name="Scott J.A."/>
            <person name="Spatafora J.W."/>
            <person name="Turgeon B.G."/>
            <person name="de Wit P.J.G.M."/>
            <person name="Zhong S."/>
            <person name="Goodwin S.B."/>
            <person name="Grigoriev I.V."/>
        </authorList>
    </citation>
    <scope>NUCLEOTIDE SEQUENCE [LARGE SCALE GENOMIC DNA]</scope>
    <source>
        <strain evidence="1 2">UAMH 10762</strain>
    </source>
</reference>
<keyword evidence="2" id="KW-1185">Reference proteome</keyword>
<evidence type="ECO:0000313" key="1">
    <source>
        <dbReference type="EMBL" id="EMC99023.1"/>
    </source>
</evidence>
<dbReference type="GeneID" id="19115667"/>
<evidence type="ECO:0008006" key="3">
    <source>
        <dbReference type="Google" id="ProtNLM"/>
    </source>
</evidence>
<evidence type="ECO:0000313" key="2">
    <source>
        <dbReference type="Proteomes" id="UP000011761"/>
    </source>
</evidence>
<name>M2N4X0_BAUPA</name>
<organism evidence="1 2">
    <name type="scientific">Baudoinia panamericana (strain UAMH 10762)</name>
    <name type="common">Angels' share fungus</name>
    <name type="synonym">Baudoinia compniacensis (strain UAMH 10762)</name>
    <dbReference type="NCBI Taxonomy" id="717646"/>
    <lineage>
        <taxon>Eukaryota</taxon>
        <taxon>Fungi</taxon>
        <taxon>Dikarya</taxon>
        <taxon>Ascomycota</taxon>
        <taxon>Pezizomycotina</taxon>
        <taxon>Dothideomycetes</taxon>
        <taxon>Dothideomycetidae</taxon>
        <taxon>Mycosphaerellales</taxon>
        <taxon>Teratosphaeriaceae</taxon>
        <taxon>Baudoinia</taxon>
    </lineage>
</organism>
<proteinExistence type="predicted"/>
<dbReference type="AlphaFoldDB" id="M2N4X0"/>
<sequence length="694" mass="76929">MSANRLLGTLLRSLQSYSEQQDTPRLLGTASSLLTTLNNPLNVTLLTSQLLSSPAVWADPQGLRTCTQCLSAFHSAAQTLTRHERALREQGTPPRSSEPLEATLSKDDWIRAVVSGADEHSPRWRHLIVIGGLLLGFDAVEDATLPRSARRTLEHGLIVAVNAALEDMTQDDELGQQTLTMVLNHCFPIIADYEKSTLDYDRLLPVLMRSTFHASEGLRSAYFLGTVDADVMAVSQTQFGWRERSPSFQRIQTALRSPLVASLGPLSRLIGHVVEHIRESWLLTAVLDDLEGFARTLYMQWRHIKLSEIDPSEEHVYLDTETLSTTTPALWRLLKSILFATVIIMRSILSRGLSENPFGGVTMAPKVAAQALHVLRYTYFITSRQSSATFPQYVFVQLTAIDILAAYPREALTFVQTIKPAELGRVPAHPVDRSLDLFFLGVAEHFTLLIPQHVAEEVFVASAAPYLTSGGNNNLLPIFEAAHSLMLATFSAPQNLDITVKGLPSYMSTLFAVFPHNLSTRQFRFAFKMLMQLATPPSQLAAMQPMLVTVMLELLHERALHASTMPLPQQRLVHDAKAPSDATADLSEQAVFILAIVDALPQLPLDLLDEWLPLAAVLVNRVVEPSMRMRCREHYWQVLISGEMDADRSQLCAAWWNTAGGREAVLNEDETSSQSILEMSGALPDTSSKQASKL</sequence>